<dbReference type="Pfam" id="PF05368">
    <property type="entry name" value="NmrA"/>
    <property type="match status" value="1"/>
</dbReference>
<keyword evidence="3" id="KW-1185">Reference proteome</keyword>
<dbReference type="Proteomes" id="UP001164929">
    <property type="component" value="Chromosome 19"/>
</dbReference>
<proteinExistence type="predicted"/>
<feature type="domain" description="NmrA-like" evidence="1">
    <location>
        <begin position="7"/>
        <end position="66"/>
    </location>
</feature>
<evidence type="ECO:0000313" key="2">
    <source>
        <dbReference type="EMBL" id="KAJ6952444.1"/>
    </source>
</evidence>
<dbReference type="PANTHER" id="PTHR43349">
    <property type="entry name" value="PINORESINOL REDUCTASE-RELATED"/>
    <property type="match status" value="1"/>
</dbReference>
<dbReference type="InterPro" id="IPR050608">
    <property type="entry name" value="NmrA-type/Isoflavone_red_sf"/>
</dbReference>
<gene>
    <name evidence="2" type="ORF">NC653_041549</name>
</gene>
<comment type="caution">
    <text evidence="2">The sequence shown here is derived from an EMBL/GenBank/DDBJ whole genome shotgun (WGS) entry which is preliminary data.</text>
</comment>
<dbReference type="Gene3D" id="3.40.50.720">
    <property type="entry name" value="NAD(P)-binding Rossmann-like Domain"/>
    <property type="match status" value="1"/>
</dbReference>
<reference evidence="2" key="1">
    <citation type="journal article" date="2023" name="Mol. Ecol. Resour.">
        <title>Chromosome-level genome assembly of a triploid poplar Populus alba 'Berolinensis'.</title>
        <authorList>
            <person name="Chen S."/>
            <person name="Yu Y."/>
            <person name="Wang X."/>
            <person name="Wang S."/>
            <person name="Zhang T."/>
            <person name="Zhou Y."/>
            <person name="He R."/>
            <person name="Meng N."/>
            <person name="Wang Y."/>
            <person name="Liu W."/>
            <person name="Liu Z."/>
            <person name="Liu J."/>
            <person name="Guo Q."/>
            <person name="Huang H."/>
            <person name="Sederoff R.R."/>
            <person name="Wang G."/>
            <person name="Qu G."/>
            <person name="Chen S."/>
        </authorList>
    </citation>
    <scope>NUCLEOTIDE SEQUENCE</scope>
    <source>
        <strain evidence="2">SC-2020</strain>
    </source>
</reference>
<accession>A0AAD6L8W2</accession>
<dbReference type="GO" id="GO:0009807">
    <property type="term" value="P:lignan biosynthetic process"/>
    <property type="evidence" value="ECO:0007669"/>
    <property type="project" value="UniProtKB-ARBA"/>
</dbReference>
<name>A0AAD6L8W2_9ROSI</name>
<dbReference type="PANTHER" id="PTHR43349:SF9">
    <property type="entry name" value="PHENYLCOUMARAN BENZYLIC ETHER REDUCTASE-LIKE PROTEIN"/>
    <property type="match status" value="1"/>
</dbReference>
<dbReference type="SUPFAM" id="SSF51735">
    <property type="entry name" value="NAD(P)-binding Rossmann-fold domains"/>
    <property type="match status" value="1"/>
</dbReference>
<sequence>MENIELSKILIFGGTGYIGKYMVKASVMLGHKTYVYARPISPRSPPSKEHIHQEFQSMGVAIVQVTKYSSSP</sequence>
<evidence type="ECO:0000313" key="3">
    <source>
        <dbReference type="Proteomes" id="UP001164929"/>
    </source>
</evidence>
<dbReference type="EMBL" id="JAQIZT010000019">
    <property type="protein sequence ID" value="KAJ6952444.1"/>
    <property type="molecule type" value="Genomic_DNA"/>
</dbReference>
<protein>
    <recommendedName>
        <fullName evidence="1">NmrA-like domain-containing protein</fullName>
    </recommendedName>
</protein>
<dbReference type="InterPro" id="IPR008030">
    <property type="entry name" value="NmrA-like"/>
</dbReference>
<dbReference type="InterPro" id="IPR036291">
    <property type="entry name" value="NAD(P)-bd_dom_sf"/>
</dbReference>
<dbReference type="AlphaFoldDB" id="A0AAD6L8W2"/>
<organism evidence="2 3">
    <name type="scientific">Populus alba x Populus x berolinensis</name>
    <dbReference type="NCBI Taxonomy" id="444605"/>
    <lineage>
        <taxon>Eukaryota</taxon>
        <taxon>Viridiplantae</taxon>
        <taxon>Streptophyta</taxon>
        <taxon>Embryophyta</taxon>
        <taxon>Tracheophyta</taxon>
        <taxon>Spermatophyta</taxon>
        <taxon>Magnoliopsida</taxon>
        <taxon>eudicotyledons</taxon>
        <taxon>Gunneridae</taxon>
        <taxon>Pentapetalae</taxon>
        <taxon>rosids</taxon>
        <taxon>fabids</taxon>
        <taxon>Malpighiales</taxon>
        <taxon>Salicaceae</taxon>
        <taxon>Saliceae</taxon>
        <taxon>Populus</taxon>
    </lineage>
</organism>
<evidence type="ECO:0000259" key="1">
    <source>
        <dbReference type="Pfam" id="PF05368"/>
    </source>
</evidence>
<dbReference type="GO" id="GO:0003824">
    <property type="term" value="F:catalytic activity"/>
    <property type="evidence" value="ECO:0007669"/>
    <property type="project" value="UniProtKB-ARBA"/>
</dbReference>